<dbReference type="KEGG" id="tpsc:RBB77_20150"/>
<reference evidence="3" key="1">
    <citation type="submission" date="2023-08" db="EMBL/GenBank/DDBJ databases">
        <authorList>
            <person name="Messyasz A."/>
            <person name="Mannisto M.K."/>
            <person name="Kerkhof L.J."/>
            <person name="Haggblom M."/>
        </authorList>
    </citation>
    <scope>NUCLEOTIDE SEQUENCE</scope>
    <source>
        <strain evidence="3">X5P6</strain>
    </source>
</reference>
<name>A0AAU7ZP47_9BACT</name>
<organism evidence="3">
    <name type="scientific">Tunturiibacter psychrotolerans</name>
    <dbReference type="NCBI Taxonomy" id="3069686"/>
    <lineage>
        <taxon>Bacteria</taxon>
        <taxon>Pseudomonadati</taxon>
        <taxon>Acidobacteriota</taxon>
        <taxon>Terriglobia</taxon>
        <taxon>Terriglobales</taxon>
        <taxon>Acidobacteriaceae</taxon>
        <taxon>Tunturiibacter</taxon>
    </lineage>
</organism>
<reference evidence="3" key="2">
    <citation type="journal article" date="2024" name="Environ. Microbiol.">
        <title>Genome analysis and description of Tunturibacter gen. nov. expands the diversity of Terriglobia in tundra soils.</title>
        <authorList>
            <person name="Messyasz A."/>
            <person name="Mannisto M.K."/>
            <person name="Kerkhof L.J."/>
            <person name="Haggblom M.M."/>
        </authorList>
    </citation>
    <scope>NUCLEOTIDE SEQUENCE</scope>
    <source>
        <strain evidence="3">X5P6</strain>
    </source>
</reference>
<keyword evidence="2" id="KW-1133">Transmembrane helix</keyword>
<accession>A0AAU7ZP47</accession>
<feature type="transmembrane region" description="Helical" evidence="2">
    <location>
        <begin position="16"/>
        <end position="39"/>
    </location>
</feature>
<evidence type="ECO:0000256" key="1">
    <source>
        <dbReference type="SAM" id="MobiDB-lite"/>
    </source>
</evidence>
<keyword evidence="2" id="KW-0472">Membrane</keyword>
<gene>
    <name evidence="3" type="ORF">RBB77_20150</name>
</gene>
<dbReference type="AlphaFoldDB" id="A0AAU7ZP47"/>
<dbReference type="RefSeq" id="WP_353063556.1">
    <property type="nucleotide sequence ID" value="NZ_CP132942.1"/>
</dbReference>
<evidence type="ECO:0000313" key="3">
    <source>
        <dbReference type="EMBL" id="XCB32718.1"/>
    </source>
</evidence>
<keyword evidence="2" id="KW-0812">Transmembrane</keyword>
<dbReference type="EMBL" id="CP132942">
    <property type="protein sequence ID" value="XCB32718.1"/>
    <property type="molecule type" value="Genomic_DNA"/>
</dbReference>
<sequence>MNGTLNDPKAVKRRGVWGWISISLLIAVIVLAVIGEIAVHRAMPILKGRVIETLSTRFNSRVEMDAFSVSVLKGLEVSGDGLRIYPEDEVVAAGAKDPLIALGHFSFHANMLGLFVKPMHVGTVHIAGMVIHIPPREMRQQAPKGQRHLGKIKILVEEIVFDDSSLVIGTIKPDKEPKEFEMSRIVMRNVGPDAPWRYDATLVNAIPKGDIHATGTFGPWNNESPGDSSVSGKYTFDHVDLNTIRGIGGMLSSVGDFSGQLNKIVVDGTTETPNFSLDTANHGVPLHTKFHAIVDGTSGDTYLQPVEARLGGSDFTCKGAIVNVKGKGHIIDLDVNVPSGKIQDFLQLAVKTSPVVMTGALQMKTKLHIRPGPESVSKKIGLKGGYTLRQIHFTNPEVQDKVDMLSLRAQGDPKAAKPGAEDVRSQMVGQFVMADGKLSFSKLNYTLPGADVSLAGEYTLDGERFEFEGKVRTKAKVSQMVASKWKSLLLKPVDPFFKKDGAGAVIPVKVSGTRSAPQFGLDLGHKGKKDKGEQGR</sequence>
<feature type="region of interest" description="Disordered" evidence="1">
    <location>
        <begin position="514"/>
        <end position="536"/>
    </location>
</feature>
<proteinExistence type="predicted"/>
<protein>
    <submittedName>
        <fullName evidence="3">AsmA-like C-terminal region-containing protein</fullName>
    </submittedName>
</protein>
<evidence type="ECO:0000256" key="2">
    <source>
        <dbReference type="SAM" id="Phobius"/>
    </source>
</evidence>